<accession>A0ABP8PJG8</accession>
<feature type="transmembrane region" description="Helical" evidence="2">
    <location>
        <begin position="321"/>
        <end position="344"/>
    </location>
</feature>
<reference evidence="4" key="1">
    <citation type="journal article" date="2019" name="Int. J. Syst. Evol. Microbiol.">
        <title>The Global Catalogue of Microorganisms (GCM) 10K type strain sequencing project: providing services to taxonomists for standard genome sequencing and annotation.</title>
        <authorList>
            <consortium name="The Broad Institute Genomics Platform"/>
            <consortium name="The Broad Institute Genome Sequencing Center for Infectious Disease"/>
            <person name="Wu L."/>
            <person name="Ma J."/>
        </authorList>
    </citation>
    <scope>NUCLEOTIDE SEQUENCE [LARGE SCALE GENOMIC DNA]</scope>
    <source>
        <strain evidence="4">JCM 32206</strain>
    </source>
</reference>
<organism evidence="3 4">
    <name type="scientific">Rhodococcus olei</name>
    <dbReference type="NCBI Taxonomy" id="2161675"/>
    <lineage>
        <taxon>Bacteria</taxon>
        <taxon>Bacillati</taxon>
        <taxon>Actinomycetota</taxon>
        <taxon>Actinomycetes</taxon>
        <taxon>Mycobacteriales</taxon>
        <taxon>Nocardiaceae</taxon>
        <taxon>Rhodococcus</taxon>
    </lineage>
</organism>
<feature type="transmembrane region" description="Helical" evidence="2">
    <location>
        <begin position="695"/>
        <end position="715"/>
    </location>
</feature>
<protein>
    <recommendedName>
        <fullName evidence="5">Membrane protein YfhO</fullName>
    </recommendedName>
</protein>
<dbReference type="RefSeq" id="WP_345350831.1">
    <property type="nucleotide sequence ID" value="NZ_BAABFB010000068.1"/>
</dbReference>
<evidence type="ECO:0008006" key="5">
    <source>
        <dbReference type="Google" id="ProtNLM"/>
    </source>
</evidence>
<gene>
    <name evidence="3" type="ORF">GCM10023094_45740</name>
</gene>
<evidence type="ECO:0000313" key="3">
    <source>
        <dbReference type="EMBL" id="GAA4487428.1"/>
    </source>
</evidence>
<feature type="transmembrane region" description="Helical" evidence="2">
    <location>
        <begin position="226"/>
        <end position="246"/>
    </location>
</feature>
<keyword evidence="2" id="KW-0812">Transmembrane</keyword>
<sequence>MKSDLPLAQRVLPPTLLAVAVALAAAIPAVSNRWFYYWDDSAAAFAPGWHTIGERILSGSWPTLVPQLWAGGNITAEALYGTYNPVLLGESVLIALVPNLAVGMTLVKMQFMALLAVGVYLVARQYGASRSMAFVAGFAMPFAGYTLYFDASSWASGLIAFAWIPHVWWSTRASALGRVNPLVPIAFGALAMTTGNPYGAVGVAVVYLAVIAECVAIRRFRGIRSLVVSGVSILLLSLIVYLPLLFTTDVSVRTQSGVRNDGALRPDLGDLVNASAPSHLPFVTAFGHPSMTVPIAYLAWFLIPLAPWIRWSALRNLGRSGVSLIVFGALYAVLLLGPSNLWLFRWPARLIEYGQLPVLVAVAVALSPGLHRSRWQLRSALTAALLVLGFYLSWSSVPDEALTHLAALGVAAALCSVAIVVARQWPRALAAVLVAGGVLVLTMQTNLWFTGNDNVTAWKFPRQVAFLQDKFAGRYPGTTFAIGDPENIAENDPTGQWGDILFGSTWQPAGVDAVNSYAGISYNDFVEALCLNYYGGVKCPDAVDRLLIKSPGTGTSWLDAMRIATVVVQNSGPYGAEHALDSLPAADWAVTPEHGVTVGRRITPLPWPDGRLSATTPGLEVGADVAATDTRETVRYTGSGTATFALLAWPGWTATVDGRAVPTQASEGGLLQVQLPPSAAEGSTLTISFAPPGSALGWTLVGVGAVLAVLQGVAYEVTRRRRTGTDEGAPTSDDEPAAEGAPGRPVSATPPPTR</sequence>
<keyword evidence="4" id="KW-1185">Reference proteome</keyword>
<proteinExistence type="predicted"/>
<feature type="transmembrane region" description="Helical" evidence="2">
    <location>
        <begin position="428"/>
        <end position="449"/>
    </location>
</feature>
<feature type="transmembrane region" description="Helical" evidence="2">
    <location>
        <begin position="377"/>
        <end position="395"/>
    </location>
</feature>
<feature type="transmembrane region" description="Helical" evidence="2">
    <location>
        <begin position="350"/>
        <end position="370"/>
    </location>
</feature>
<comment type="caution">
    <text evidence="3">The sequence shown here is derived from an EMBL/GenBank/DDBJ whole genome shotgun (WGS) entry which is preliminary data.</text>
</comment>
<feature type="region of interest" description="Disordered" evidence="1">
    <location>
        <begin position="721"/>
        <end position="754"/>
    </location>
</feature>
<name>A0ABP8PJG8_9NOCA</name>
<evidence type="ECO:0000256" key="1">
    <source>
        <dbReference type="SAM" id="MobiDB-lite"/>
    </source>
</evidence>
<keyword evidence="2" id="KW-1133">Transmembrane helix</keyword>
<feature type="transmembrane region" description="Helical" evidence="2">
    <location>
        <begin position="291"/>
        <end position="309"/>
    </location>
</feature>
<feature type="transmembrane region" description="Helical" evidence="2">
    <location>
        <begin position="401"/>
        <end position="421"/>
    </location>
</feature>
<feature type="transmembrane region" description="Helical" evidence="2">
    <location>
        <begin position="134"/>
        <end position="164"/>
    </location>
</feature>
<keyword evidence="2" id="KW-0472">Membrane</keyword>
<evidence type="ECO:0000256" key="2">
    <source>
        <dbReference type="SAM" id="Phobius"/>
    </source>
</evidence>
<feature type="transmembrane region" description="Helical" evidence="2">
    <location>
        <begin position="198"/>
        <end position="217"/>
    </location>
</feature>
<feature type="transmembrane region" description="Helical" evidence="2">
    <location>
        <begin position="100"/>
        <end position="122"/>
    </location>
</feature>
<evidence type="ECO:0000313" key="4">
    <source>
        <dbReference type="Proteomes" id="UP001501183"/>
    </source>
</evidence>
<dbReference type="EMBL" id="BAABFB010000068">
    <property type="protein sequence ID" value="GAA4487428.1"/>
    <property type="molecule type" value="Genomic_DNA"/>
</dbReference>
<dbReference type="Proteomes" id="UP001501183">
    <property type="component" value="Unassembled WGS sequence"/>
</dbReference>